<dbReference type="RefSeq" id="WP_380006768.1">
    <property type="nucleotide sequence ID" value="NZ_JBHLYR010000020.1"/>
</dbReference>
<evidence type="ECO:0000256" key="2">
    <source>
        <dbReference type="ARBA" id="ARBA00023163"/>
    </source>
</evidence>
<evidence type="ECO:0000256" key="1">
    <source>
        <dbReference type="ARBA" id="ARBA00023015"/>
    </source>
</evidence>
<dbReference type="InterPro" id="IPR013196">
    <property type="entry name" value="HTH_11"/>
</dbReference>
<keyword evidence="2" id="KW-0804">Transcription</keyword>
<dbReference type="InterPro" id="IPR026881">
    <property type="entry name" value="WYL_dom"/>
</dbReference>
<dbReference type="Proteomes" id="UP001589733">
    <property type="component" value="Unassembled WGS sequence"/>
</dbReference>
<dbReference type="InterPro" id="IPR051534">
    <property type="entry name" value="CBASS_pafABC_assoc_protein"/>
</dbReference>
<sequence length="304" mass="34745">MNRTDRLLAIVLELQGRGRVRAEDLARQLDVSKRTIYRDVLALNEAGVPIISAPGQGYTLMPGYFLPPLHFSVEEAVMLLLGSDVVAQAFDASSVVSAARKLNAVLGEDVRGEVQFLYDNLRLVQRDPEELHGKVRTLRQTIAERRTVEFTYHKPHAEQEVRQVDPHGLFRLNLVWLLAAFDHARAEFRIFRLDRIEDLKVLPGQFRRQPHFKLERDETREGRGLTVQAFFDPEVAREVKHNLSYYVTQAQDTPDGLLVTLQVRTAEEVLPWLLSWGSRVRVLKPTSVQAQLIRAAHEILGRYA</sequence>
<dbReference type="InterPro" id="IPR001034">
    <property type="entry name" value="DeoR_HTH"/>
</dbReference>
<gene>
    <name evidence="4" type="ORF">ACFFLM_06155</name>
</gene>
<evidence type="ECO:0000313" key="4">
    <source>
        <dbReference type="EMBL" id="MFB9991549.1"/>
    </source>
</evidence>
<dbReference type="InterPro" id="IPR036388">
    <property type="entry name" value="WH-like_DNA-bd_sf"/>
</dbReference>
<protein>
    <submittedName>
        <fullName evidence="4">Helix-turn-helix transcriptional regulator</fullName>
    </submittedName>
</protein>
<dbReference type="EMBL" id="JBHLYR010000020">
    <property type="protein sequence ID" value="MFB9991549.1"/>
    <property type="molecule type" value="Genomic_DNA"/>
</dbReference>
<dbReference type="PIRSF" id="PIRSF016838">
    <property type="entry name" value="PafC"/>
    <property type="match status" value="1"/>
</dbReference>
<proteinExistence type="predicted"/>
<keyword evidence="5" id="KW-1185">Reference proteome</keyword>
<dbReference type="PANTHER" id="PTHR34580">
    <property type="match status" value="1"/>
</dbReference>
<dbReference type="Pfam" id="PF08279">
    <property type="entry name" value="HTH_11"/>
    <property type="match status" value="1"/>
</dbReference>
<dbReference type="InterPro" id="IPR057727">
    <property type="entry name" value="WCX_dom"/>
</dbReference>
<dbReference type="InterPro" id="IPR036390">
    <property type="entry name" value="WH_DNA-bd_sf"/>
</dbReference>
<dbReference type="PROSITE" id="PS51000">
    <property type="entry name" value="HTH_DEOR_2"/>
    <property type="match status" value="1"/>
</dbReference>
<name>A0ABV6AVL8_9DEIO</name>
<accession>A0ABV6AVL8</accession>
<dbReference type="PROSITE" id="PS52050">
    <property type="entry name" value="WYL"/>
    <property type="match status" value="1"/>
</dbReference>
<comment type="caution">
    <text evidence="4">The sequence shown here is derived from an EMBL/GenBank/DDBJ whole genome shotgun (WGS) entry which is preliminary data.</text>
</comment>
<dbReference type="PANTHER" id="PTHR34580:SF1">
    <property type="entry name" value="PROTEIN PAFC"/>
    <property type="match status" value="1"/>
</dbReference>
<dbReference type="InterPro" id="IPR028349">
    <property type="entry name" value="PafC-like"/>
</dbReference>
<dbReference type="Pfam" id="PF13280">
    <property type="entry name" value="WYL"/>
    <property type="match status" value="1"/>
</dbReference>
<evidence type="ECO:0000259" key="3">
    <source>
        <dbReference type="PROSITE" id="PS51000"/>
    </source>
</evidence>
<dbReference type="Gene3D" id="1.10.10.10">
    <property type="entry name" value="Winged helix-like DNA-binding domain superfamily/Winged helix DNA-binding domain"/>
    <property type="match status" value="1"/>
</dbReference>
<dbReference type="SUPFAM" id="SSF46785">
    <property type="entry name" value="Winged helix' DNA-binding domain"/>
    <property type="match status" value="1"/>
</dbReference>
<keyword evidence="1" id="KW-0805">Transcription regulation</keyword>
<organism evidence="4 5">
    <name type="scientific">Deinococcus oregonensis</name>
    <dbReference type="NCBI Taxonomy" id="1805970"/>
    <lineage>
        <taxon>Bacteria</taxon>
        <taxon>Thermotogati</taxon>
        <taxon>Deinococcota</taxon>
        <taxon>Deinococci</taxon>
        <taxon>Deinococcales</taxon>
        <taxon>Deinococcaceae</taxon>
        <taxon>Deinococcus</taxon>
    </lineage>
</organism>
<feature type="domain" description="HTH deoR-type" evidence="3">
    <location>
        <begin position="3"/>
        <end position="58"/>
    </location>
</feature>
<evidence type="ECO:0000313" key="5">
    <source>
        <dbReference type="Proteomes" id="UP001589733"/>
    </source>
</evidence>
<reference evidence="4 5" key="1">
    <citation type="submission" date="2024-09" db="EMBL/GenBank/DDBJ databases">
        <authorList>
            <person name="Sun Q."/>
            <person name="Mori K."/>
        </authorList>
    </citation>
    <scope>NUCLEOTIDE SEQUENCE [LARGE SCALE GENOMIC DNA]</scope>
    <source>
        <strain evidence="4 5">JCM 13503</strain>
    </source>
</reference>
<dbReference type="Pfam" id="PF25583">
    <property type="entry name" value="WCX"/>
    <property type="match status" value="1"/>
</dbReference>